<evidence type="ECO:0000256" key="5">
    <source>
        <dbReference type="ARBA" id="ARBA00038359"/>
    </source>
</evidence>
<keyword evidence="3 7" id="KW-1133">Transmembrane helix</keyword>
<dbReference type="PANTHER" id="PTHR33048">
    <property type="entry name" value="PTH11-LIKE INTEGRAL MEMBRANE PROTEIN (AFU_ORTHOLOGUE AFUA_5G11245)"/>
    <property type="match status" value="1"/>
</dbReference>
<comment type="subcellular location">
    <subcellularLocation>
        <location evidence="1">Membrane</location>
        <topology evidence="1">Multi-pass membrane protein</topology>
    </subcellularLocation>
</comment>
<dbReference type="GO" id="GO:0016020">
    <property type="term" value="C:membrane"/>
    <property type="evidence" value="ECO:0007669"/>
    <property type="project" value="UniProtKB-SubCell"/>
</dbReference>
<proteinExistence type="inferred from homology"/>
<dbReference type="EMBL" id="ML978961">
    <property type="protein sequence ID" value="KAF1931427.1"/>
    <property type="molecule type" value="Genomic_DNA"/>
</dbReference>
<evidence type="ECO:0000256" key="1">
    <source>
        <dbReference type="ARBA" id="ARBA00004141"/>
    </source>
</evidence>
<feature type="transmembrane region" description="Helical" evidence="7">
    <location>
        <begin position="24"/>
        <end position="46"/>
    </location>
</feature>
<name>A0A6A5S1N1_9PLEO</name>
<comment type="similarity">
    <text evidence="5">Belongs to the SAT4 family.</text>
</comment>
<dbReference type="GeneID" id="54353075"/>
<evidence type="ECO:0000256" key="3">
    <source>
        <dbReference type="ARBA" id="ARBA00022989"/>
    </source>
</evidence>
<protein>
    <recommendedName>
        <fullName evidence="8">Rhodopsin domain-containing protein</fullName>
    </recommendedName>
</protein>
<feature type="domain" description="Rhodopsin" evidence="8">
    <location>
        <begin position="8"/>
        <end position="168"/>
    </location>
</feature>
<dbReference type="RefSeq" id="XP_033451675.1">
    <property type="nucleotide sequence ID" value="XM_033595408.1"/>
</dbReference>
<evidence type="ECO:0000259" key="8">
    <source>
        <dbReference type="Pfam" id="PF20684"/>
    </source>
</evidence>
<dbReference type="InterPro" id="IPR049326">
    <property type="entry name" value="Rhodopsin_dom_fungi"/>
</dbReference>
<dbReference type="AlphaFoldDB" id="A0A6A5S1N1"/>
<evidence type="ECO:0000256" key="6">
    <source>
        <dbReference type="SAM" id="MobiDB-lite"/>
    </source>
</evidence>
<evidence type="ECO:0000256" key="2">
    <source>
        <dbReference type="ARBA" id="ARBA00022692"/>
    </source>
</evidence>
<dbReference type="InterPro" id="IPR052337">
    <property type="entry name" value="SAT4-like"/>
</dbReference>
<reference evidence="9" key="1">
    <citation type="journal article" date="2020" name="Stud. Mycol.">
        <title>101 Dothideomycetes genomes: a test case for predicting lifestyles and emergence of pathogens.</title>
        <authorList>
            <person name="Haridas S."/>
            <person name="Albert R."/>
            <person name="Binder M."/>
            <person name="Bloem J."/>
            <person name="Labutti K."/>
            <person name="Salamov A."/>
            <person name="Andreopoulos B."/>
            <person name="Baker S."/>
            <person name="Barry K."/>
            <person name="Bills G."/>
            <person name="Bluhm B."/>
            <person name="Cannon C."/>
            <person name="Castanera R."/>
            <person name="Culley D."/>
            <person name="Daum C."/>
            <person name="Ezra D."/>
            <person name="Gonzalez J."/>
            <person name="Henrissat B."/>
            <person name="Kuo A."/>
            <person name="Liang C."/>
            <person name="Lipzen A."/>
            <person name="Lutzoni F."/>
            <person name="Magnuson J."/>
            <person name="Mondo S."/>
            <person name="Nolan M."/>
            <person name="Ohm R."/>
            <person name="Pangilinan J."/>
            <person name="Park H.-J."/>
            <person name="Ramirez L."/>
            <person name="Alfaro M."/>
            <person name="Sun H."/>
            <person name="Tritt A."/>
            <person name="Yoshinaga Y."/>
            <person name="Zwiers L.-H."/>
            <person name="Turgeon B."/>
            <person name="Goodwin S."/>
            <person name="Spatafora J."/>
            <person name="Crous P."/>
            <person name="Grigoriev I."/>
        </authorList>
    </citation>
    <scope>NUCLEOTIDE SEQUENCE</scope>
    <source>
        <strain evidence="9">CBS 183.55</strain>
    </source>
</reference>
<feature type="transmembrane region" description="Helical" evidence="7">
    <location>
        <begin position="70"/>
        <end position="93"/>
    </location>
</feature>
<dbReference type="Pfam" id="PF20684">
    <property type="entry name" value="Fung_rhodopsin"/>
    <property type="match status" value="1"/>
</dbReference>
<feature type="region of interest" description="Disordered" evidence="6">
    <location>
        <begin position="244"/>
        <end position="263"/>
    </location>
</feature>
<dbReference type="Proteomes" id="UP000800082">
    <property type="component" value="Unassembled WGS sequence"/>
</dbReference>
<feature type="transmembrane region" description="Helical" evidence="7">
    <location>
        <begin position="144"/>
        <end position="168"/>
    </location>
</feature>
<dbReference type="OrthoDB" id="5329176at2759"/>
<evidence type="ECO:0000313" key="10">
    <source>
        <dbReference type="Proteomes" id="UP000800082"/>
    </source>
</evidence>
<feature type="transmembrane region" description="Helical" evidence="7">
    <location>
        <begin position="105"/>
        <end position="124"/>
    </location>
</feature>
<keyword evidence="2 7" id="KW-0812">Transmembrane</keyword>
<accession>A0A6A5S1N1</accession>
<feature type="non-terminal residue" evidence="9">
    <location>
        <position position="1"/>
    </location>
</feature>
<dbReference type="PANTHER" id="PTHR33048:SF47">
    <property type="entry name" value="INTEGRAL MEMBRANE PROTEIN-RELATED"/>
    <property type="match status" value="1"/>
</dbReference>
<sequence length="263" mass="29152">LHFIIRAAFFTFYWAFSAQSKFRFWIGFGLGMDGMLLIFNILIIVFRCKPVTANFRPIERMTAQCMDSGFAFFGLAALNSLLNLYVLVLPIPIFYSVQVPLRRKLHICCMFTIGGVAVALSFIRMHSTKTLNSGTDTSKAVGEIMIIGALGMSLAAFAHNLPSLRVFWKHISKSRSKARDASQLPFATRPRGKLPSTALLGTDSIVYEVDGLSRPMQHTASATSLVDRPLPALPAVTRHARYPTVNSDFGSRPRTPPRVAWPA</sequence>
<organism evidence="9 10">
    <name type="scientific">Didymella exigua CBS 183.55</name>
    <dbReference type="NCBI Taxonomy" id="1150837"/>
    <lineage>
        <taxon>Eukaryota</taxon>
        <taxon>Fungi</taxon>
        <taxon>Dikarya</taxon>
        <taxon>Ascomycota</taxon>
        <taxon>Pezizomycotina</taxon>
        <taxon>Dothideomycetes</taxon>
        <taxon>Pleosporomycetidae</taxon>
        <taxon>Pleosporales</taxon>
        <taxon>Pleosporineae</taxon>
        <taxon>Didymellaceae</taxon>
        <taxon>Didymella</taxon>
    </lineage>
</organism>
<evidence type="ECO:0000256" key="7">
    <source>
        <dbReference type="SAM" id="Phobius"/>
    </source>
</evidence>
<gene>
    <name evidence="9" type="ORF">M421DRAFT_56495</name>
</gene>
<evidence type="ECO:0000256" key="4">
    <source>
        <dbReference type="ARBA" id="ARBA00023136"/>
    </source>
</evidence>
<keyword evidence="4 7" id="KW-0472">Membrane</keyword>
<evidence type="ECO:0000313" key="9">
    <source>
        <dbReference type="EMBL" id="KAF1931427.1"/>
    </source>
</evidence>
<keyword evidence="10" id="KW-1185">Reference proteome</keyword>